<reference evidence="2" key="1">
    <citation type="journal article" date="2019" name="Int. J. Syst. Evol. Microbiol.">
        <title>The Global Catalogue of Microorganisms (GCM) 10K type strain sequencing project: providing services to taxonomists for standard genome sequencing and annotation.</title>
        <authorList>
            <consortium name="The Broad Institute Genomics Platform"/>
            <consortium name="The Broad Institute Genome Sequencing Center for Infectious Disease"/>
            <person name="Wu L."/>
            <person name="Ma J."/>
        </authorList>
    </citation>
    <scope>NUCLEOTIDE SEQUENCE [LARGE SCALE GENOMIC DNA]</scope>
    <source>
        <strain evidence="2">KCTC 12708</strain>
    </source>
</reference>
<dbReference type="Proteomes" id="UP000615593">
    <property type="component" value="Unassembled WGS sequence"/>
</dbReference>
<gene>
    <name evidence="1" type="ORF">GCM10008088_21000</name>
</gene>
<keyword evidence="2" id="KW-1185">Reference proteome</keyword>
<name>A0ABQ3BZ07_9FLAO</name>
<sequence length="92" mass="10815">MVENDTIFKEKLRLLKINENWVYRVVGVHEDEVDFLITEINSTSFSAENKQNDFPKVITYKLKAEFLKATIADDKNAIDFIFEREGRITKTE</sequence>
<comment type="caution">
    <text evidence="1">The sequence shown here is derived from an EMBL/GenBank/DDBJ whole genome shotgun (WGS) entry which is preliminary data.</text>
</comment>
<evidence type="ECO:0000313" key="1">
    <source>
        <dbReference type="EMBL" id="GGZ59171.1"/>
    </source>
</evidence>
<proteinExistence type="predicted"/>
<evidence type="ECO:0000313" key="2">
    <source>
        <dbReference type="Proteomes" id="UP000615593"/>
    </source>
</evidence>
<protein>
    <submittedName>
        <fullName evidence="1">Uncharacterized protein</fullName>
    </submittedName>
</protein>
<accession>A0ABQ3BZ07</accession>
<dbReference type="EMBL" id="BMWY01000005">
    <property type="protein sequence ID" value="GGZ59171.1"/>
    <property type="molecule type" value="Genomic_DNA"/>
</dbReference>
<organism evidence="1 2">
    <name type="scientific">Mesonia mobilis</name>
    <dbReference type="NCBI Taxonomy" id="369791"/>
    <lineage>
        <taxon>Bacteria</taxon>
        <taxon>Pseudomonadati</taxon>
        <taxon>Bacteroidota</taxon>
        <taxon>Flavobacteriia</taxon>
        <taxon>Flavobacteriales</taxon>
        <taxon>Flavobacteriaceae</taxon>
        <taxon>Mesonia</taxon>
    </lineage>
</organism>